<evidence type="ECO:0000313" key="2">
    <source>
        <dbReference type="EMBL" id="KAL0302738.1"/>
    </source>
</evidence>
<dbReference type="EMBL" id="JACGWM010000510">
    <property type="protein sequence ID" value="KAL0302738.1"/>
    <property type="molecule type" value="Genomic_DNA"/>
</dbReference>
<dbReference type="GO" id="GO:0006508">
    <property type="term" value="P:proteolysis"/>
    <property type="evidence" value="ECO:0007669"/>
    <property type="project" value="UniProtKB-KW"/>
</dbReference>
<dbReference type="AlphaFoldDB" id="A0AAW2KA63"/>
<protein>
    <submittedName>
        <fullName evidence="2">CLP protease regulatory subunit CLPX3, mitochondrial</fullName>
    </submittedName>
</protein>
<keyword evidence="2" id="KW-0378">Hydrolase</keyword>
<organism evidence="2">
    <name type="scientific">Sesamum calycinum</name>
    <dbReference type="NCBI Taxonomy" id="2727403"/>
    <lineage>
        <taxon>Eukaryota</taxon>
        <taxon>Viridiplantae</taxon>
        <taxon>Streptophyta</taxon>
        <taxon>Embryophyta</taxon>
        <taxon>Tracheophyta</taxon>
        <taxon>Spermatophyta</taxon>
        <taxon>Magnoliopsida</taxon>
        <taxon>eudicotyledons</taxon>
        <taxon>Gunneridae</taxon>
        <taxon>Pentapetalae</taxon>
        <taxon>asterids</taxon>
        <taxon>lamiids</taxon>
        <taxon>Lamiales</taxon>
        <taxon>Pedaliaceae</taxon>
        <taxon>Sesamum</taxon>
    </lineage>
</organism>
<reference evidence="2" key="1">
    <citation type="submission" date="2020-06" db="EMBL/GenBank/DDBJ databases">
        <authorList>
            <person name="Li T."/>
            <person name="Hu X."/>
            <person name="Zhang T."/>
            <person name="Song X."/>
            <person name="Zhang H."/>
            <person name="Dai N."/>
            <person name="Sheng W."/>
            <person name="Hou X."/>
            <person name="Wei L."/>
        </authorList>
    </citation>
    <scope>NUCLEOTIDE SEQUENCE</scope>
    <source>
        <strain evidence="2">KEN8</strain>
        <tissue evidence="2">Leaf</tissue>
    </source>
</reference>
<comment type="caution">
    <text evidence="2">The sequence shown here is derived from an EMBL/GenBank/DDBJ whole genome shotgun (WGS) entry which is preliminary data.</text>
</comment>
<keyword evidence="2" id="KW-0645">Protease</keyword>
<evidence type="ECO:0000313" key="1">
    <source>
        <dbReference type="EMBL" id="KAL0290314.1"/>
    </source>
</evidence>
<sequence>MNGQLGIPVAIKQKTMCVARTRNASRDTDANAAVATEVTLITPMDAKIPDAKTGKDRVDAVVIDDESVGKINEPGCGGKILGGDGALERYLAEANFKDRVEGNGAAEAELQEAVIFSAYIEDS</sequence>
<dbReference type="EMBL" id="JACGWM010001649">
    <property type="protein sequence ID" value="KAL0290314.1"/>
    <property type="molecule type" value="Genomic_DNA"/>
</dbReference>
<accession>A0AAW2KA63</accession>
<proteinExistence type="predicted"/>
<reference evidence="2" key="2">
    <citation type="journal article" date="2024" name="Plant">
        <title>Genomic evolution and insights into agronomic trait innovations of Sesamum species.</title>
        <authorList>
            <person name="Miao H."/>
            <person name="Wang L."/>
            <person name="Qu L."/>
            <person name="Liu H."/>
            <person name="Sun Y."/>
            <person name="Le M."/>
            <person name="Wang Q."/>
            <person name="Wei S."/>
            <person name="Zheng Y."/>
            <person name="Lin W."/>
            <person name="Duan Y."/>
            <person name="Cao H."/>
            <person name="Xiong S."/>
            <person name="Wang X."/>
            <person name="Wei L."/>
            <person name="Li C."/>
            <person name="Ma Q."/>
            <person name="Ju M."/>
            <person name="Zhao R."/>
            <person name="Li G."/>
            <person name="Mu C."/>
            <person name="Tian Q."/>
            <person name="Mei H."/>
            <person name="Zhang T."/>
            <person name="Gao T."/>
            <person name="Zhang H."/>
        </authorList>
    </citation>
    <scope>NUCLEOTIDE SEQUENCE</scope>
    <source>
        <strain evidence="2">KEN8</strain>
    </source>
</reference>
<gene>
    <name evidence="1" type="ORF">Scaly_2675100</name>
    <name evidence="2" type="ORF">Scaly_3022400</name>
</gene>
<name>A0AAW2KA63_9LAMI</name>
<dbReference type="GO" id="GO:0008233">
    <property type="term" value="F:peptidase activity"/>
    <property type="evidence" value="ECO:0007669"/>
    <property type="project" value="UniProtKB-KW"/>
</dbReference>